<keyword evidence="2" id="KW-1185">Reference proteome</keyword>
<protein>
    <submittedName>
        <fullName evidence="1">Vacuolar protein sorting-associated protein atg6</fullName>
    </submittedName>
</protein>
<proteinExistence type="predicted"/>
<evidence type="ECO:0000313" key="2">
    <source>
        <dbReference type="Proteomes" id="UP001165960"/>
    </source>
</evidence>
<accession>A0ACC2RVI5</accession>
<comment type="caution">
    <text evidence="1">The sequence shown here is derived from an EMBL/GenBank/DDBJ whole genome shotgun (WGS) entry which is preliminary data.</text>
</comment>
<dbReference type="EMBL" id="QTSX02006466">
    <property type="protein sequence ID" value="KAJ9054123.1"/>
    <property type="molecule type" value="Genomic_DNA"/>
</dbReference>
<gene>
    <name evidence="1" type="primary">atg6_1</name>
    <name evidence="1" type="ORF">DSO57_1017935</name>
</gene>
<name>A0ACC2RVI5_9FUNG</name>
<organism evidence="1 2">
    <name type="scientific">Entomophthora muscae</name>
    <dbReference type="NCBI Taxonomy" id="34485"/>
    <lineage>
        <taxon>Eukaryota</taxon>
        <taxon>Fungi</taxon>
        <taxon>Fungi incertae sedis</taxon>
        <taxon>Zoopagomycota</taxon>
        <taxon>Entomophthoromycotina</taxon>
        <taxon>Entomophthoromycetes</taxon>
        <taxon>Entomophthorales</taxon>
        <taxon>Entomophthoraceae</taxon>
        <taxon>Entomophthora</taxon>
    </lineage>
</organism>
<sequence length="497" mass="56592">MTDLSCQRCQRALLLHETLEDVNASTYDLISSILPQDGIDHKLEHNENHQTRKPHLSNSPLLKHMDLQNSQLGVKQSKLVLPQNYSNLSVPTPNQSKLKSPSQDNAFPGEGNPTDSFVMLASQLAASTLNPYAVNNEEEPGLPTIPSNYDFNGMRDFNLNQSKNVHNWLFNQLSASTNLEHPLCESCTEVLAKIMSRKLADATREKARYIEFGNQRRVQQTKTLSAYNADIEKLKSEESAAITTLHQLESQLEKLKLEISSLEVESQALDAQELSYWKELNSYHLQLFQFHNERDSIEAKYNHDQKQLHVLHTTSIYNDMFNISSRHSIGTINGLRLGKLPPEHNVEWNEINAAWGQTLLALYTIAIKLKFEFIEYRLVPQGSYSTVERLLPGGAIESYELFLPQESFSRIWLVRHYNSAMTGFLACLDQLAAYVKSLDPNFRLNYRISKENIGNYSIHLQYNSYPLWTKALRCTLSNIKSLLSFVTKNSVSLASTP</sequence>
<reference evidence="1" key="1">
    <citation type="submission" date="2022-04" db="EMBL/GenBank/DDBJ databases">
        <title>Genome of the entomopathogenic fungus Entomophthora muscae.</title>
        <authorList>
            <person name="Elya C."/>
            <person name="Lovett B.R."/>
            <person name="Lee E."/>
            <person name="Macias A.M."/>
            <person name="Hajek A.E."/>
            <person name="De Bivort B.L."/>
            <person name="Kasson M.T."/>
            <person name="De Fine Licht H.H."/>
            <person name="Stajich J.E."/>
        </authorList>
    </citation>
    <scope>NUCLEOTIDE SEQUENCE</scope>
    <source>
        <strain evidence="1">Berkeley</strain>
    </source>
</reference>
<evidence type="ECO:0000313" key="1">
    <source>
        <dbReference type="EMBL" id="KAJ9054123.1"/>
    </source>
</evidence>
<dbReference type="Proteomes" id="UP001165960">
    <property type="component" value="Unassembled WGS sequence"/>
</dbReference>